<dbReference type="EMBL" id="JBHRTS010000003">
    <property type="protein sequence ID" value="MFC3193775.1"/>
    <property type="molecule type" value="Genomic_DNA"/>
</dbReference>
<dbReference type="Gene3D" id="2.40.30.170">
    <property type="match status" value="1"/>
</dbReference>
<evidence type="ECO:0000256" key="1">
    <source>
        <dbReference type="ARBA" id="ARBA00009477"/>
    </source>
</evidence>
<dbReference type="RefSeq" id="WP_157892823.1">
    <property type="nucleotide sequence ID" value="NZ_JBHRTS010000003.1"/>
</dbReference>
<dbReference type="NCBIfam" id="TIGR01730">
    <property type="entry name" value="RND_mfp"/>
    <property type="match status" value="1"/>
</dbReference>
<dbReference type="InterPro" id="IPR058627">
    <property type="entry name" value="MdtA-like_C"/>
</dbReference>
<dbReference type="InterPro" id="IPR006143">
    <property type="entry name" value="RND_pump_MFP"/>
</dbReference>
<keyword evidence="5" id="KW-1185">Reference proteome</keyword>
<proteinExistence type="inferred from homology"/>
<name>A0ABV7J6L3_9GAMM</name>
<comment type="caution">
    <text evidence="4">The sequence shown here is derived from an EMBL/GenBank/DDBJ whole genome shotgun (WGS) entry which is preliminary data.</text>
</comment>
<dbReference type="Pfam" id="PF25967">
    <property type="entry name" value="RND-MFP_C"/>
    <property type="match status" value="1"/>
</dbReference>
<gene>
    <name evidence="4" type="ORF">ACFODZ_05940</name>
</gene>
<dbReference type="Gene3D" id="1.10.287.470">
    <property type="entry name" value="Helix hairpin bin"/>
    <property type="match status" value="1"/>
</dbReference>
<evidence type="ECO:0000256" key="2">
    <source>
        <dbReference type="SAM" id="SignalP"/>
    </source>
</evidence>
<dbReference type="PANTHER" id="PTHR30469">
    <property type="entry name" value="MULTIDRUG RESISTANCE PROTEIN MDTA"/>
    <property type="match status" value="1"/>
</dbReference>
<dbReference type="PANTHER" id="PTHR30469:SF15">
    <property type="entry name" value="HLYD FAMILY OF SECRETION PROTEINS"/>
    <property type="match status" value="1"/>
</dbReference>
<accession>A0ABV7J6L3</accession>
<dbReference type="Gene3D" id="2.40.420.20">
    <property type="match status" value="1"/>
</dbReference>
<protein>
    <submittedName>
        <fullName evidence="4">Efflux RND transporter periplasmic adaptor subunit</fullName>
    </submittedName>
</protein>
<organism evidence="4 5">
    <name type="scientific">Marinicella sediminis</name>
    <dbReference type="NCBI Taxonomy" id="1792834"/>
    <lineage>
        <taxon>Bacteria</taxon>
        <taxon>Pseudomonadati</taxon>
        <taxon>Pseudomonadota</taxon>
        <taxon>Gammaproteobacteria</taxon>
        <taxon>Lysobacterales</taxon>
        <taxon>Marinicellaceae</taxon>
        <taxon>Marinicella</taxon>
    </lineage>
</organism>
<feature type="signal peptide" evidence="2">
    <location>
        <begin position="1"/>
        <end position="18"/>
    </location>
</feature>
<reference evidence="5" key="1">
    <citation type="journal article" date="2019" name="Int. J. Syst. Evol. Microbiol.">
        <title>The Global Catalogue of Microorganisms (GCM) 10K type strain sequencing project: providing services to taxonomists for standard genome sequencing and annotation.</title>
        <authorList>
            <consortium name="The Broad Institute Genomics Platform"/>
            <consortium name="The Broad Institute Genome Sequencing Center for Infectious Disease"/>
            <person name="Wu L."/>
            <person name="Ma J."/>
        </authorList>
    </citation>
    <scope>NUCLEOTIDE SEQUENCE [LARGE SCALE GENOMIC DNA]</scope>
    <source>
        <strain evidence="5">KCTC 42953</strain>
    </source>
</reference>
<evidence type="ECO:0000313" key="4">
    <source>
        <dbReference type="EMBL" id="MFC3193775.1"/>
    </source>
</evidence>
<keyword evidence="2" id="KW-0732">Signal</keyword>
<feature type="chain" id="PRO_5046201830" evidence="2">
    <location>
        <begin position="19"/>
        <end position="347"/>
    </location>
</feature>
<feature type="domain" description="Multidrug resistance protein MdtA-like C-terminal permuted SH3" evidence="3">
    <location>
        <begin position="276"/>
        <end position="334"/>
    </location>
</feature>
<dbReference type="SUPFAM" id="SSF111369">
    <property type="entry name" value="HlyD-like secretion proteins"/>
    <property type="match status" value="1"/>
</dbReference>
<dbReference type="Gene3D" id="2.40.50.100">
    <property type="match status" value="1"/>
</dbReference>
<evidence type="ECO:0000313" key="5">
    <source>
        <dbReference type="Proteomes" id="UP001595533"/>
    </source>
</evidence>
<evidence type="ECO:0000259" key="3">
    <source>
        <dbReference type="Pfam" id="PF25967"/>
    </source>
</evidence>
<comment type="similarity">
    <text evidence="1">Belongs to the membrane fusion protein (MFP) (TC 8.A.1) family.</text>
</comment>
<sequence length="347" mass="37278">MKNTLFPLLLMVCSALSAQPQSTPPAIPVITDVVKQTEVVPTMPVTGHVYSVNDIQLTAAISGQLAYVAAPGTQLKTGDVVVRMDTTALQLQQAEQLALTQRAQAQLSYLETNLKRQQDLVKASSVSANTVEQTASQRDVAASDLKVAQLRLALIEDQLQRAVISAPFDGVVSSRNRREGETVSAGTVLAGITDLQNLEIRAQVPLRYAAFIRQGQPLDMFAYGISQQGRVKSMVPGGSNLSQSHELRLAFENIHGLSMGQLVSVSVPMYRPRQSLVVNQDALVLRENGTFVFKVSADNTVEQVAIKAHENVGEMIAIEAELEAGDQVVIRGADSLQPGANVEIKAG</sequence>
<dbReference type="Proteomes" id="UP001595533">
    <property type="component" value="Unassembled WGS sequence"/>
</dbReference>